<dbReference type="Gene3D" id="1.10.10.60">
    <property type="entry name" value="Homeodomain-like"/>
    <property type="match status" value="1"/>
</dbReference>
<dbReference type="PANTHER" id="PTHR46796:SF7">
    <property type="entry name" value="ARAC FAMILY TRANSCRIPTIONAL REGULATOR"/>
    <property type="match status" value="1"/>
</dbReference>
<evidence type="ECO:0000256" key="2">
    <source>
        <dbReference type="ARBA" id="ARBA00023125"/>
    </source>
</evidence>
<feature type="region of interest" description="Disordered" evidence="4">
    <location>
        <begin position="319"/>
        <end position="343"/>
    </location>
</feature>
<protein>
    <submittedName>
        <fullName evidence="6">AraC family transcriptional regulator</fullName>
    </submittedName>
    <submittedName>
        <fullName evidence="8">Bacillibactin transport regulator</fullName>
    </submittedName>
</protein>
<evidence type="ECO:0000313" key="7">
    <source>
        <dbReference type="EMBL" id="QPS34518.1"/>
    </source>
</evidence>
<evidence type="ECO:0000313" key="8">
    <source>
        <dbReference type="EMBL" id="VEW10978.1"/>
    </source>
</evidence>
<evidence type="ECO:0000313" key="11">
    <source>
        <dbReference type="Proteomes" id="UP000594979"/>
    </source>
</evidence>
<dbReference type="RefSeq" id="WP_095376626.1">
    <property type="nucleotide sequence ID" value="NZ_CAACXN010000010.1"/>
</dbReference>
<dbReference type="SUPFAM" id="SSF46689">
    <property type="entry name" value="Homeodomain-like"/>
    <property type="match status" value="2"/>
</dbReference>
<feature type="domain" description="HTH araC/xylS-type" evidence="5">
    <location>
        <begin position="227"/>
        <end position="328"/>
    </location>
</feature>
<dbReference type="PROSITE" id="PS01124">
    <property type="entry name" value="HTH_ARAC_FAMILY_2"/>
    <property type="match status" value="1"/>
</dbReference>
<dbReference type="EMBL" id="CP065682">
    <property type="protein sequence ID" value="QPS34518.1"/>
    <property type="molecule type" value="Genomic_DNA"/>
</dbReference>
<dbReference type="InterPro" id="IPR018060">
    <property type="entry name" value="HTH_AraC"/>
</dbReference>
<dbReference type="PANTHER" id="PTHR46796">
    <property type="entry name" value="HTH-TYPE TRANSCRIPTIONAL ACTIVATOR RHAS-RELATED"/>
    <property type="match status" value="1"/>
</dbReference>
<dbReference type="AlphaFoldDB" id="A0A269Z8L8"/>
<accession>A0A269Z8L8</accession>
<evidence type="ECO:0000256" key="4">
    <source>
        <dbReference type="SAM" id="MobiDB-lite"/>
    </source>
</evidence>
<dbReference type="PROSITE" id="PS00041">
    <property type="entry name" value="HTH_ARAC_FAMILY_1"/>
    <property type="match status" value="1"/>
</dbReference>
<dbReference type="EMBL" id="NCWY01000014">
    <property type="protein sequence ID" value="PAK94144.1"/>
    <property type="molecule type" value="Genomic_DNA"/>
</dbReference>
<name>A0A269Z8L8_9MICO</name>
<dbReference type="InterPro" id="IPR050204">
    <property type="entry name" value="AraC_XylS_family_regulators"/>
</dbReference>
<evidence type="ECO:0000256" key="1">
    <source>
        <dbReference type="ARBA" id="ARBA00023015"/>
    </source>
</evidence>
<dbReference type="InterPro" id="IPR009057">
    <property type="entry name" value="Homeodomain-like_sf"/>
</dbReference>
<dbReference type="SMART" id="SM00342">
    <property type="entry name" value="HTH_ARAC"/>
    <property type="match status" value="1"/>
</dbReference>
<dbReference type="Proteomes" id="UP000594979">
    <property type="component" value="Chromosome"/>
</dbReference>
<sequence>MDTVPRSTGTVPTPGGADDRLARVLANLRMRSTFYCHAEFGDPWSLEMPAIPDSLSFHVLIAGTCWLRLPETAAARPTIVELAAGDLALVPHGAGHDLLSDPDSPRGPRVDLLPQDYLSQSYSRLRYGGPGRTTTLICGVVAFDDPAARELMRALPPVLHVGGDSAAVASSVRETLRLIAAELAHPQPGAETVATRLADVLVVQAIRSWMNSDAEASAGWLRSLQDERIGRVIEAIHARPGHEWTLERLARIAGMSRSSLSARFAELVGEAPIAYLTRWRMSIAESRLRETDVTAASLAGELGYRSEAAFSRAFTRQVGRTPGSVRRESAAHRRSAEQNASPR</sequence>
<proteinExistence type="predicted"/>
<reference evidence="7 11" key="3">
    <citation type="submission" date="2020-12" db="EMBL/GenBank/DDBJ databases">
        <title>FDA dAtabase for Regulatory Grade micrObial Sequences (FDA-ARGOS): Supporting development and validation of Infectious Disease Dx tests.</title>
        <authorList>
            <person name="Sproer C."/>
            <person name="Gronow S."/>
            <person name="Severitt S."/>
            <person name="Schroder I."/>
            <person name="Tallon L."/>
            <person name="Sadzewicz L."/>
            <person name="Zhao X."/>
            <person name="Boylan J."/>
            <person name="Ott S."/>
            <person name="Bowen H."/>
            <person name="Vavikolanu K."/>
            <person name="Mehta A."/>
            <person name="Aluvathingal J."/>
            <person name="Nadendla S."/>
            <person name="Lowell S."/>
            <person name="Myers T."/>
            <person name="Yan Y."/>
            <person name="Sichtig H."/>
        </authorList>
    </citation>
    <scope>NUCLEOTIDE SEQUENCE [LARGE SCALE GENOMIC DNA]</scope>
    <source>
        <strain evidence="7 11">FDAARGOS_902</strain>
    </source>
</reference>
<evidence type="ECO:0000313" key="9">
    <source>
        <dbReference type="Proteomes" id="UP000216867"/>
    </source>
</evidence>
<dbReference type="KEGG" id="bcau:I6G59_04095"/>
<dbReference type="Proteomes" id="UP000386281">
    <property type="component" value="Unassembled WGS sequence"/>
</dbReference>
<evidence type="ECO:0000313" key="6">
    <source>
        <dbReference type="EMBL" id="PAK94144.1"/>
    </source>
</evidence>
<dbReference type="Proteomes" id="UP000216867">
    <property type="component" value="Unassembled WGS sequence"/>
</dbReference>
<dbReference type="GO" id="GO:0003700">
    <property type="term" value="F:DNA-binding transcription factor activity"/>
    <property type="evidence" value="ECO:0007669"/>
    <property type="project" value="InterPro"/>
</dbReference>
<evidence type="ECO:0000256" key="3">
    <source>
        <dbReference type="ARBA" id="ARBA00023163"/>
    </source>
</evidence>
<keyword evidence="2" id="KW-0238">DNA-binding</keyword>
<organism evidence="6 9">
    <name type="scientific">Brevibacterium casei</name>
    <dbReference type="NCBI Taxonomy" id="33889"/>
    <lineage>
        <taxon>Bacteria</taxon>
        <taxon>Bacillati</taxon>
        <taxon>Actinomycetota</taxon>
        <taxon>Actinomycetes</taxon>
        <taxon>Micrococcales</taxon>
        <taxon>Brevibacteriaceae</taxon>
        <taxon>Brevibacterium</taxon>
    </lineage>
</organism>
<keyword evidence="1" id="KW-0805">Transcription regulation</keyword>
<dbReference type="InterPro" id="IPR018062">
    <property type="entry name" value="HTH_AraC-typ_CS"/>
</dbReference>
<evidence type="ECO:0000313" key="10">
    <source>
        <dbReference type="Proteomes" id="UP000386281"/>
    </source>
</evidence>
<keyword evidence="3" id="KW-0804">Transcription</keyword>
<dbReference type="Pfam" id="PF12852">
    <property type="entry name" value="Cupin_6"/>
    <property type="match status" value="1"/>
</dbReference>
<feature type="compositionally biased region" description="Basic and acidic residues" evidence="4">
    <location>
        <begin position="325"/>
        <end position="336"/>
    </location>
</feature>
<dbReference type="Pfam" id="PF12833">
    <property type="entry name" value="HTH_18"/>
    <property type="match status" value="1"/>
</dbReference>
<dbReference type="EMBL" id="CAACXN010000010">
    <property type="protein sequence ID" value="VEW10978.1"/>
    <property type="molecule type" value="Genomic_DNA"/>
</dbReference>
<gene>
    <name evidence="8" type="primary">btr_2</name>
    <name evidence="6" type="ORF">B8X04_14300</name>
    <name evidence="7" type="ORF">I6G59_04095</name>
    <name evidence="8" type="ORF">NCTC12391_00519</name>
</gene>
<reference evidence="6 9" key="1">
    <citation type="submission" date="2017-04" db="EMBL/GenBank/DDBJ databases">
        <title>Kefir bacterial isolates.</title>
        <authorList>
            <person name="Kim Y."/>
            <person name="Blasche S."/>
            <person name="Patil K.R."/>
        </authorList>
    </citation>
    <scope>NUCLEOTIDE SEQUENCE [LARGE SCALE GENOMIC DNA]</scope>
    <source>
        <strain evidence="6 9">OG2</strain>
    </source>
</reference>
<dbReference type="InterPro" id="IPR032783">
    <property type="entry name" value="AraC_lig"/>
</dbReference>
<evidence type="ECO:0000259" key="5">
    <source>
        <dbReference type="PROSITE" id="PS01124"/>
    </source>
</evidence>
<reference evidence="8 10" key="2">
    <citation type="submission" date="2019-02" db="EMBL/GenBank/DDBJ databases">
        <authorList>
            <consortium name="Pathogen Informatics"/>
        </authorList>
    </citation>
    <scope>NUCLEOTIDE SEQUENCE [LARGE SCALE GENOMIC DNA]</scope>
    <source>
        <strain evidence="8 10">3012STDY7078520</strain>
    </source>
</reference>
<dbReference type="GO" id="GO:0043565">
    <property type="term" value="F:sequence-specific DNA binding"/>
    <property type="evidence" value="ECO:0007669"/>
    <property type="project" value="InterPro"/>
</dbReference>